<keyword evidence="2" id="KW-0808">Transferase</keyword>
<keyword evidence="3" id="KW-1185">Reference proteome</keyword>
<organism evidence="2 3">
    <name type="scientific">Forsythia ovata</name>
    <dbReference type="NCBI Taxonomy" id="205694"/>
    <lineage>
        <taxon>Eukaryota</taxon>
        <taxon>Viridiplantae</taxon>
        <taxon>Streptophyta</taxon>
        <taxon>Embryophyta</taxon>
        <taxon>Tracheophyta</taxon>
        <taxon>Spermatophyta</taxon>
        <taxon>Magnoliopsida</taxon>
        <taxon>eudicotyledons</taxon>
        <taxon>Gunneridae</taxon>
        <taxon>Pentapetalae</taxon>
        <taxon>asterids</taxon>
        <taxon>lamiids</taxon>
        <taxon>Lamiales</taxon>
        <taxon>Oleaceae</taxon>
        <taxon>Forsythieae</taxon>
        <taxon>Forsythia</taxon>
    </lineage>
</organism>
<dbReference type="Proteomes" id="UP001604277">
    <property type="component" value="Unassembled WGS sequence"/>
</dbReference>
<name>A0ABD1S7G8_9LAMI</name>
<dbReference type="AlphaFoldDB" id="A0ABD1S7G8"/>
<feature type="compositionally biased region" description="Polar residues" evidence="1">
    <location>
        <begin position="271"/>
        <end position="285"/>
    </location>
</feature>
<gene>
    <name evidence="2" type="ORF">Fot_40168</name>
</gene>
<dbReference type="GO" id="GO:0016301">
    <property type="term" value="F:kinase activity"/>
    <property type="evidence" value="ECO:0007669"/>
    <property type="project" value="UniProtKB-KW"/>
</dbReference>
<protein>
    <submittedName>
        <fullName evidence="2">Protein kinase superfamily protein</fullName>
    </submittedName>
</protein>
<feature type="region of interest" description="Disordered" evidence="1">
    <location>
        <begin position="1"/>
        <end position="43"/>
    </location>
</feature>
<sequence>MGCVLCKPYPVEDSKESSGERMSSKASSDLQAPRAVSSKREEGYRVKDRLDNNINDGRLVLIDKQVNDLARLRVENFEKREHHPCMGTMPRATEGEQVSAGWPPWLAAVAGEAIQGWVPRRADSFEKLDKLHKIFKLCGSPSEEYWRKSKLPHATIFKPQQPYKRRIVEAFKDFPAPALALVEILLSLDPLDRGSAASALKSEFFTTRPLPCDPSSLPKYPPSKEFDAKVRDEEARRQAAAGSKGQRHNDLERRGSRESRALPAPDANAELVSSIQKRQGQSNSKSRSEMFNSHREEVASGFPIDPPRPSQGLEEASNDPRENIHRRSSHSGPLVNRAAWVKAGENKEEASKILTGPDLSAVSGLVAARMSMLSEERREKSYSQQKFRRLLLGFLDHSRSPQIP</sequence>
<comment type="caution">
    <text evidence="2">The sequence shown here is derived from an EMBL/GenBank/DDBJ whole genome shotgun (WGS) entry which is preliminary data.</text>
</comment>
<dbReference type="SUPFAM" id="SSF56112">
    <property type="entry name" value="Protein kinase-like (PK-like)"/>
    <property type="match status" value="1"/>
</dbReference>
<feature type="compositionally biased region" description="Basic and acidic residues" evidence="1">
    <location>
        <begin position="286"/>
        <end position="298"/>
    </location>
</feature>
<evidence type="ECO:0000313" key="2">
    <source>
        <dbReference type="EMBL" id="KAL2496411.1"/>
    </source>
</evidence>
<feature type="compositionally biased region" description="Basic and acidic residues" evidence="1">
    <location>
        <begin position="222"/>
        <end position="237"/>
    </location>
</feature>
<dbReference type="InterPro" id="IPR011009">
    <property type="entry name" value="Kinase-like_dom_sf"/>
</dbReference>
<feature type="region of interest" description="Disordered" evidence="1">
    <location>
        <begin position="211"/>
        <end position="331"/>
    </location>
</feature>
<evidence type="ECO:0000256" key="1">
    <source>
        <dbReference type="SAM" id="MobiDB-lite"/>
    </source>
</evidence>
<feature type="compositionally biased region" description="Basic and acidic residues" evidence="1">
    <location>
        <begin position="10"/>
        <end position="23"/>
    </location>
</feature>
<dbReference type="EMBL" id="JBFOLJ010000011">
    <property type="protein sequence ID" value="KAL2496411.1"/>
    <property type="molecule type" value="Genomic_DNA"/>
</dbReference>
<evidence type="ECO:0000313" key="3">
    <source>
        <dbReference type="Proteomes" id="UP001604277"/>
    </source>
</evidence>
<dbReference type="Gene3D" id="1.10.510.10">
    <property type="entry name" value="Transferase(Phosphotransferase) domain 1"/>
    <property type="match status" value="1"/>
</dbReference>
<feature type="compositionally biased region" description="Basic and acidic residues" evidence="1">
    <location>
        <begin position="247"/>
        <end position="260"/>
    </location>
</feature>
<proteinExistence type="predicted"/>
<keyword evidence="2" id="KW-0418">Kinase</keyword>
<accession>A0ABD1S7G8</accession>
<reference evidence="3" key="1">
    <citation type="submission" date="2024-07" db="EMBL/GenBank/DDBJ databases">
        <title>Two chromosome-level genome assemblies of Korean endemic species Abeliophyllum distichum and Forsythia ovata (Oleaceae).</title>
        <authorList>
            <person name="Jang H."/>
        </authorList>
    </citation>
    <scope>NUCLEOTIDE SEQUENCE [LARGE SCALE GENOMIC DNA]</scope>
</reference>